<evidence type="ECO:0000313" key="4">
    <source>
        <dbReference type="Proteomes" id="UP001379945"/>
    </source>
</evidence>
<dbReference type="Gene3D" id="3.30.450.20">
    <property type="entry name" value="PAS domain"/>
    <property type="match status" value="1"/>
</dbReference>
<organism evidence="3 4">
    <name type="scientific">Ideonella margarita</name>
    <dbReference type="NCBI Taxonomy" id="2984191"/>
    <lineage>
        <taxon>Bacteria</taxon>
        <taxon>Pseudomonadati</taxon>
        <taxon>Pseudomonadota</taxon>
        <taxon>Betaproteobacteria</taxon>
        <taxon>Burkholderiales</taxon>
        <taxon>Sphaerotilaceae</taxon>
        <taxon>Ideonella</taxon>
    </lineage>
</organism>
<dbReference type="Pfam" id="PF13188">
    <property type="entry name" value="PAS_8"/>
    <property type="match status" value="1"/>
</dbReference>
<dbReference type="SMART" id="SM00052">
    <property type="entry name" value="EAL"/>
    <property type="match status" value="1"/>
</dbReference>
<dbReference type="InterPro" id="IPR035919">
    <property type="entry name" value="EAL_sf"/>
</dbReference>
<comment type="caution">
    <text evidence="3">The sequence shown here is derived from an EMBL/GenBank/DDBJ whole genome shotgun (WGS) entry which is preliminary data.</text>
</comment>
<dbReference type="SUPFAM" id="SSF55073">
    <property type="entry name" value="Nucleotide cyclase"/>
    <property type="match status" value="1"/>
</dbReference>
<dbReference type="PANTHER" id="PTHR33121:SF70">
    <property type="entry name" value="SIGNALING PROTEIN YKOW"/>
    <property type="match status" value="1"/>
</dbReference>
<dbReference type="InterPro" id="IPR050706">
    <property type="entry name" value="Cyclic-di-GMP_PDE-like"/>
</dbReference>
<dbReference type="InterPro" id="IPR035965">
    <property type="entry name" value="PAS-like_dom_sf"/>
</dbReference>
<dbReference type="InterPro" id="IPR043128">
    <property type="entry name" value="Rev_trsase/Diguanyl_cyclase"/>
</dbReference>
<dbReference type="InterPro" id="IPR000014">
    <property type="entry name" value="PAS"/>
</dbReference>
<sequence>MIPREPGLQAWLDGTEDAAGAQEWLQVLDEPAWLVDVASCTLRAINRAGADWLGQPAHQWPGTAADELLPTLEDAAYWAEVRAGRVGRLSSDLELPREHGGLALVHRSVVPMGGAQPHSLLVRLRDRSAEAAAALERETLLAELRATLEATADGILVTDLSGHICAFNRRFATLWELPEAALADRSDEAVFDWMRLGVLQPADYQRRLHQIGQQLMLSTTDHITLLSGITLERQTQPQWSAGRPIGRVWSFRESGRKLSSAPREIGTTGVDSLTLWPNRSGLLLALDEALARPGEPSVALLCLSFDAQALFAISGRNRARALDELVEGLRACAPAHARVARLGGARFAVMLQQGGESAAERLAERLQGIACRLPAGLLATEGLRLQIGIAATPRGGGCAEDLLVHAEAALQRNGRDGGGRGWTVHTGLADDERQHLERLERAVREGLADDAFRLHWQPRVDARTGQVVAAEALLRWHDPVRGLQLPAQFLGAVQRLGLMVSLDDWALERALHQAVAWRQAGMALTLCVNVSAASLGQPGYARRVAALLESTGWAANMLELDLQESALQADAESALFNLQALHRLGVRMVLDNVGASDTALALWRRFPLAAVKLDRSLVRGLQRATPDTALAQAIVAFAQALKLPVYAVGVDNEVQRRWLCDAGCAGWQGQLCAPALDVRGFEIAARPRGRAPAANEPAAPEAGVA</sequence>
<evidence type="ECO:0000259" key="2">
    <source>
        <dbReference type="PROSITE" id="PS50887"/>
    </source>
</evidence>
<proteinExistence type="predicted"/>
<reference evidence="3 4" key="1">
    <citation type="submission" date="2024-04" db="EMBL/GenBank/DDBJ databases">
        <title>Novel species of the genus Ideonella isolated from streams.</title>
        <authorList>
            <person name="Lu H."/>
        </authorList>
    </citation>
    <scope>NUCLEOTIDE SEQUENCE [LARGE SCALE GENOMIC DNA]</scope>
    <source>
        <strain evidence="3 4">LYT19W</strain>
    </source>
</reference>
<evidence type="ECO:0000313" key="3">
    <source>
        <dbReference type="EMBL" id="MEK8045638.1"/>
    </source>
</evidence>
<dbReference type="RefSeq" id="WP_341397923.1">
    <property type="nucleotide sequence ID" value="NZ_JBBUTI010000003.1"/>
</dbReference>
<feature type="domain" description="GGDEF" evidence="2">
    <location>
        <begin position="296"/>
        <end position="427"/>
    </location>
</feature>
<dbReference type="SMART" id="SM00091">
    <property type="entry name" value="PAS"/>
    <property type="match status" value="2"/>
</dbReference>
<dbReference type="Gene3D" id="3.20.20.450">
    <property type="entry name" value="EAL domain"/>
    <property type="match status" value="1"/>
</dbReference>
<dbReference type="Pfam" id="PF00990">
    <property type="entry name" value="GGDEF"/>
    <property type="match status" value="1"/>
</dbReference>
<dbReference type="EMBL" id="JBBUTI010000003">
    <property type="protein sequence ID" value="MEK8045638.1"/>
    <property type="molecule type" value="Genomic_DNA"/>
</dbReference>
<dbReference type="Pfam" id="PF00563">
    <property type="entry name" value="EAL"/>
    <property type="match status" value="1"/>
</dbReference>
<dbReference type="Gene3D" id="3.30.70.270">
    <property type="match status" value="1"/>
</dbReference>
<protein>
    <submittedName>
        <fullName evidence="3">EAL domain-containing protein</fullName>
    </submittedName>
</protein>
<dbReference type="SUPFAM" id="SSF55785">
    <property type="entry name" value="PYP-like sensor domain (PAS domain)"/>
    <property type="match status" value="1"/>
</dbReference>
<dbReference type="CDD" id="cd01948">
    <property type="entry name" value="EAL"/>
    <property type="match status" value="1"/>
</dbReference>
<dbReference type="Proteomes" id="UP001379945">
    <property type="component" value="Unassembled WGS sequence"/>
</dbReference>
<accession>A0ABU9C1D0</accession>
<dbReference type="InterPro" id="IPR029787">
    <property type="entry name" value="Nucleotide_cyclase"/>
</dbReference>
<dbReference type="InterPro" id="IPR000160">
    <property type="entry name" value="GGDEF_dom"/>
</dbReference>
<evidence type="ECO:0000259" key="1">
    <source>
        <dbReference type="PROSITE" id="PS50883"/>
    </source>
</evidence>
<feature type="domain" description="EAL" evidence="1">
    <location>
        <begin position="436"/>
        <end position="689"/>
    </location>
</feature>
<dbReference type="PROSITE" id="PS50887">
    <property type="entry name" value="GGDEF"/>
    <property type="match status" value="1"/>
</dbReference>
<dbReference type="PROSITE" id="PS50883">
    <property type="entry name" value="EAL"/>
    <property type="match status" value="1"/>
</dbReference>
<dbReference type="InterPro" id="IPR001633">
    <property type="entry name" value="EAL_dom"/>
</dbReference>
<name>A0ABU9C1D0_9BURK</name>
<dbReference type="SUPFAM" id="SSF141868">
    <property type="entry name" value="EAL domain-like"/>
    <property type="match status" value="1"/>
</dbReference>
<keyword evidence="4" id="KW-1185">Reference proteome</keyword>
<dbReference type="SMART" id="SM00267">
    <property type="entry name" value="GGDEF"/>
    <property type="match status" value="1"/>
</dbReference>
<gene>
    <name evidence="3" type="ORF">AACH00_04680</name>
</gene>
<dbReference type="PANTHER" id="PTHR33121">
    <property type="entry name" value="CYCLIC DI-GMP PHOSPHODIESTERASE PDEF"/>
    <property type="match status" value="1"/>
</dbReference>